<feature type="transmembrane region" description="Helical" evidence="1">
    <location>
        <begin position="6"/>
        <end position="25"/>
    </location>
</feature>
<sequence>MDISSFGITGVASITAICFLVAEIIKATKLNKKWIPPICGILGGVMGPIAMKIIPSFPASDMLTAVAVGIVSGLSATGINQTYKQLTRR</sequence>
<evidence type="ECO:0000313" key="3">
    <source>
        <dbReference type="EMBL" id="MSB23090.1"/>
    </source>
</evidence>
<reference evidence="3 5" key="1">
    <citation type="journal article" date="2019" name="Nat. Med.">
        <title>A library of human gut bacterial isolates paired with longitudinal multiomics data enables mechanistic microbiome research.</title>
        <authorList>
            <person name="Poyet M."/>
            <person name="Groussin M."/>
            <person name="Gibbons S.M."/>
            <person name="Avila-Pacheco J."/>
            <person name="Jiang X."/>
            <person name="Kearney S.M."/>
            <person name="Perrotta A.R."/>
            <person name="Berdy B."/>
            <person name="Zhao S."/>
            <person name="Lieberman T.D."/>
            <person name="Swanson P.K."/>
            <person name="Smith M."/>
            <person name="Roesemann S."/>
            <person name="Alexander J.E."/>
            <person name="Rich S.A."/>
            <person name="Livny J."/>
            <person name="Vlamakis H."/>
            <person name="Clish C."/>
            <person name="Bullock K."/>
            <person name="Deik A."/>
            <person name="Scott J."/>
            <person name="Pierce K.A."/>
            <person name="Xavier R.J."/>
            <person name="Alm E.J."/>
        </authorList>
    </citation>
    <scope>NUCLEOTIDE SEQUENCE [LARGE SCALE GENOMIC DNA]</scope>
    <source>
        <strain evidence="3 5">BIOML-A2</strain>
    </source>
</reference>
<keyword evidence="1" id="KW-1133">Transmembrane helix</keyword>
<dbReference type="InterPro" id="IPR032111">
    <property type="entry name" value="Clostridium_phage_holin"/>
</dbReference>
<dbReference type="KEGG" id="fpla:A4U99_18280"/>
<evidence type="ECO:0000256" key="1">
    <source>
        <dbReference type="SAM" id="Phobius"/>
    </source>
</evidence>
<dbReference type="RefSeq" id="WP_081029175.1">
    <property type="nucleotide sequence ID" value="NZ_CP015406.2"/>
</dbReference>
<evidence type="ECO:0000313" key="4">
    <source>
        <dbReference type="EMBL" id="QQR05886.1"/>
    </source>
</evidence>
<dbReference type="Proteomes" id="UP000595792">
    <property type="component" value="Chromosome"/>
</dbReference>
<organism evidence="3 5">
    <name type="scientific">Flavonifractor plautii</name>
    <name type="common">Fusobacterium plautii</name>
    <dbReference type="NCBI Taxonomy" id="292800"/>
    <lineage>
        <taxon>Bacteria</taxon>
        <taxon>Bacillati</taxon>
        <taxon>Bacillota</taxon>
        <taxon>Clostridia</taxon>
        <taxon>Eubacteriales</taxon>
        <taxon>Oscillospiraceae</taxon>
        <taxon>Flavonifractor</taxon>
    </lineage>
</organism>
<keyword evidence="1" id="KW-0472">Membrane</keyword>
<gene>
    <name evidence="3" type="ORF">GKE97_27010</name>
    <name evidence="4" type="ORF">I5Q84_18490</name>
    <name evidence="2" type="ORF">PND83_18805</name>
</gene>
<dbReference type="Proteomes" id="UP001211006">
    <property type="component" value="Unassembled WGS sequence"/>
</dbReference>
<protein>
    <submittedName>
        <fullName evidence="3">Enolase</fullName>
    </submittedName>
    <submittedName>
        <fullName evidence="2">Phage holin family protein</fullName>
    </submittedName>
</protein>
<dbReference type="Proteomes" id="UP000434475">
    <property type="component" value="Unassembled WGS sequence"/>
</dbReference>
<dbReference type="EMBL" id="CP065315">
    <property type="protein sequence ID" value="QQR05886.1"/>
    <property type="molecule type" value="Genomic_DNA"/>
</dbReference>
<evidence type="ECO:0000313" key="6">
    <source>
        <dbReference type="Proteomes" id="UP000595792"/>
    </source>
</evidence>
<name>A0A1V0QC89_FLAPL</name>
<reference evidence="4 6" key="2">
    <citation type="submission" date="2020-11" db="EMBL/GenBank/DDBJ databases">
        <title>Closed and high quality bacterial genomes of the OMM12 community.</title>
        <authorList>
            <person name="Marbouty M."/>
            <person name="Lamy-Besnier Q."/>
            <person name="Debarbieux L."/>
            <person name="Koszul R."/>
        </authorList>
    </citation>
    <scope>NUCLEOTIDE SEQUENCE [LARGE SCALE GENOMIC DNA]</scope>
    <source>
        <strain evidence="4 6">YL31</strain>
    </source>
</reference>
<proteinExistence type="predicted"/>
<dbReference type="EMBL" id="WKPR01000079">
    <property type="protein sequence ID" value="MSB23090.1"/>
    <property type="molecule type" value="Genomic_DNA"/>
</dbReference>
<accession>A0A1V0QC89</accession>
<evidence type="ECO:0000313" key="2">
    <source>
        <dbReference type="EMBL" id="MDB7908038.1"/>
    </source>
</evidence>
<dbReference type="OrthoDB" id="1735219at2"/>
<evidence type="ECO:0000313" key="5">
    <source>
        <dbReference type="Proteomes" id="UP000434475"/>
    </source>
</evidence>
<reference evidence="2" key="3">
    <citation type="submission" date="2023-01" db="EMBL/GenBank/DDBJ databases">
        <title>Human gut microbiome strain richness.</title>
        <authorList>
            <person name="Chen-Liaw A."/>
        </authorList>
    </citation>
    <scope>NUCLEOTIDE SEQUENCE</scope>
    <source>
        <strain evidence="2">2225st1_A6_2225SCRN_200828</strain>
    </source>
</reference>
<feature type="transmembrane region" description="Helical" evidence="1">
    <location>
        <begin position="37"/>
        <end position="57"/>
    </location>
</feature>
<dbReference type="Pfam" id="PF16079">
    <property type="entry name" value="Phage_holin_5_2"/>
    <property type="match status" value="1"/>
</dbReference>
<keyword evidence="1" id="KW-0812">Transmembrane</keyword>
<dbReference type="EMBL" id="JAQLWO010000026">
    <property type="protein sequence ID" value="MDB7908038.1"/>
    <property type="molecule type" value="Genomic_DNA"/>
</dbReference>
<dbReference type="AlphaFoldDB" id="A0A1V0QC89"/>
<feature type="transmembrane region" description="Helical" evidence="1">
    <location>
        <begin position="63"/>
        <end position="83"/>
    </location>
</feature>